<keyword evidence="3" id="KW-1185">Reference proteome</keyword>
<evidence type="ECO:0000259" key="1">
    <source>
        <dbReference type="PROSITE" id="PS51704"/>
    </source>
</evidence>
<protein>
    <recommendedName>
        <fullName evidence="1">GP-PDE domain-containing protein</fullName>
    </recommendedName>
</protein>
<evidence type="ECO:0000313" key="2">
    <source>
        <dbReference type="EMBL" id="KAF9617942.1"/>
    </source>
</evidence>
<dbReference type="PROSITE" id="PS51704">
    <property type="entry name" value="GP_PDE"/>
    <property type="match status" value="1"/>
</dbReference>
<gene>
    <name evidence="2" type="ORF">IFM89_039235</name>
</gene>
<reference evidence="2 3" key="1">
    <citation type="submission" date="2020-10" db="EMBL/GenBank/DDBJ databases">
        <title>The Coptis chinensis genome and diversification of protoberbering-type alkaloids.</title>
        <authorList>
            <person name="Wang B."/>
            <person name="Shu S."/>
            <person name="Song C."/>
            <person name="Liu Y."/>
        </authorList>
    </citation>
    <scope>NUCLEOTIDE SEQUENCE [LARGE SCALE GENOMIC DNA]</scope>
    <source>
        <strain evidence="2">HL-2020</strain>
        <tissue evidence="2">Leaf</tissue>
    </source>
</reference>
<comment type="caution">
    <text evidence="2">The sequence shown here is derived from an EMBL/GenBank/DDBJ whole genome shotgun (WGS) entry which is preliminary data.</text>
</comment>
<dbReference type="GO" id="GO:0008081">
    <property type="term" value="F:phosphoric diester hydrolase activity"/>
    <property type="evidence" value="ECO:0007669"/>
    <property type="project" value="InterPro"/>
</dbReference>
<dbReference type="AlphaFoldDB" id="A0A835IKF1"/>
<accession>A0A835IKF1</accession>
<dbReference type="OrthoDB" id="1058301at2759"/>
<dbReference type="InterPro" id="IPR030395">
    <property type="entry name" value="GP_PDE_dom"/>
</dbReference>
<feature type="domain" description="GP-PDE" evidence="1">
    <location>
        <begin position="62"/>
        <end position="86"/>
    </location>
</feature>
<proteinExistence type="predicted"/>
<dbReference type="Proteomes" id="UP000631114">
    <property type="component" value="Unassembled WGS sequence"/>
</dbReference>
<name>A0A835IKF1_9MAGN</name>
<evidence type="ECO:0000313" key="3">
    <source>
        <dbReference type="Proteomes" id="UP000631114"/>
    </source>
</evidence>
<dbReference type="EMBL" id="JADFTS010000003">
    <property type="protein sequence ID" value="KAF9617942.1"/>
    <property type="molecule type" value="Genomic_DNA"/>
</dbReference>
<dbReference type="GO" id="GO:0006629">
    <property type="term" value="P:lipid metabolic process"/>
    <property type="evidence" value="ECO:0007669"/>
    <property type="project" value="InterPro"/>
</dbReference>
<sequence>MKLKIVSAIDSIRERKRDFPQKYSVEAFRSTVTHIISSNVCNGSCPSSCLAHNQKMLAVRDPLVISHNGASGVYVASSDLAYQQAI</sequence>
<organism evidence="2 3">
    <name type="scientific">Coptis chinensis</name>
    <dbReference type="NCBI Taxonomy" id="261450"/>
    <lineage>
        <taxon>Eukaryota</taxon>
        <taxon>Viridiplantae</taxon>
        <taxon>Streptophyta</taxon>
        <taxon>Embryophyta</taxon>
        <taxon>Tracheophyta</taxon>
        <taxon>Spermatophyta</taxon>
        <taxon>Magnoliopsida</taxon>
        <taxon>Ranunculales</taxon>
        <taxon>Ranunculaceae</taxon>
        <taxon>Coptidoideae</taxon>
        <taxon>Coptis</taxon>
    </lineage>
</organism>